<gene>
    <name evidence="1" type="ORF">H9742_02435</name>
</gene>
<accession>A0A9D1R5C5</accession>
<reference evidence="1" key="2">
    <citation type="submission" date="2021-04" db="EMBL/GenBank/DDBJ databases">
        <authorList>
            <person name="Gilroy R."/>
        </authorList>
    </citation>
    <scope>NUCLEOTIDE SEQUENCE</scope>
    <source>
        <strain evidence="1">CHK195-6426</strain>
    </source>
</reference>
<evidence type="ECO:0000313" key="1">
    <source>
        <dbReference type="EMBL" id="HIW80377.1"/>
    </source>
</evidence>
<evidence type="ECO:0000313" key="2">
    <source>
        <dbReference type="Proteomes" id="UP000824265"/>
    </source>
</evidence>
<evidence type="ECO:0008006" key="3">
    <source>
        <dbReference type="Google" id="ProtNLM"/>
    </source>
</evidence>
<dbReference type="AlphaFoldDB" id="A0A9D1R5C5"/>
<proteinExistence type="predicted"/>
<protein>
    <recommendedName>
        <fullName evidence="3">KAP NTPase domain-containing protein</fullName>
    </recommendedName>
</protein>
<dbReference type="InterPro" id="IPR027417">
    <property type="entry name" value="P-loop_NTPase"/>
</dbReference>
<comment type="caution">
    <text evidence="1">The sequence shown here is derived from an EMBL/GenBank/DDBJ whole genome shotgun (WGS) entry which is preliminary data.</text>
</comment>
<name>A0A9D1R5C5_9FIRM</name>
<dbReference type="Proteomes" id="UP000824265">
    <property type="component" value="Unassembled WGS sequence"/>
</dbReference>
<dbReference type="EMBL" id="DXGH01000011">
    <property type="protein sequence ID" value="HIW80377.1"/>
    <property type="molecule type" value="Genomic_DNA"/>
</dbReference>
<dbReference type="SUPFAM" id="SSF52540">
    <property type="entry name" value="P-loop containing nucleoside triphosphate hydrolases"/>
    <property type="match status" value="1"/>
</dbReference>
<organism evidence="1 2">
    <name type="scientific">Candidatus Acetatifactor stercoripullorum</name>
    <dbReference type="NCBI Taxonomy" id="2838414"/>
    <lineage>
        <taxon>Bacteria</taxon>
        <taxon>Bacillati</taxon>
        <taxon>Bacillota</taxon>
        <taxon>Clostridia</taxon>
        <taxon>Lachnospirales</taxon>
        <taxon>Lachnospiraceae</taxon>
        <taxon>Acetatifactor</taxon>
    </lineage>
</organism>
<reference evidence="1" key="1">
    <citation type="journal article" date="2021" name="PeerJ">
        <title>Extensive microbial diversity within the chicken gut microbiome revealed by metagenomics and culture.</title>
        <authorList>
            <person name="Gilroy R."/>
            <person name="Ravi A."/>
            <person name="Getino M."/>
            <person name="Pursley I."/>
            <person name="Horton D.L."/>
            <person name="Alikhan N.F."/>
            <person name="Baker D."/>
            <person name="Gharbi K."/>
            <person name="Hall N."/>
            <person name="Watson M."/>
            <person name="Adriaenssens E.M."/>
            <person name="Foster-Nyarko E."/>
            <person name="Jarju S."/>
            <person name="Secka A."/>
            <person name="Antonio M."/>
            <person name="Oren A."/>
            <person name="Chaudhuri R.R."/>
            <person name="La Ragione R."/>
            <person name="Hildebrand F."/>
            <person name="Pallen M.J."/>
        </authorList>
    </citation>
    <scope>NUCLEOTIDE SEQUENCE</scope>
    <source>
        <strain evidence="1">CHK195-6426</strain>
    </source>
</reference>
<sequence>MGKLLTADCVNRIKYEEKSEFKSSIFAQVYRSAELLTKKIIQMNDSLGQRKDIDIFCNENQISNVISFMGERGMGKSSAMLSYAFFLKEYGKKYADSKEGVPGWEEVRFQVLNKIDAAMMAEGETLFDVVLARLWDTFAERANSFWPQESIVTEVKKKFGEVKTYYGEYWKAAKGPGEGRELSQLEKLHELSQSLNLRKSFATLVEDYLKYMAVDGKKKNYLVLCIDDLDMVTGDIFSKLEQVRQFFTIPGVIVLATADGSRLSLELTGLFSNKLLSPVNVRKEEKKSLRQYADNYIAKVLPRNMRIYMPLFNGMDGEQLELEYEVYLKEVYSTNPGIQINEKMYTSIVLARYMDILFYPNSYLYVKKSLRNMVNTINELEEIVREGGEYEELYCWMQKELNISAQRIEREEGSQLIQRLFQAAREEYNFYTVNWNYKLQKNDSRESEAKDYRPGYGRVLAAIWELEDRWPAETDFFRTLIWLYSAQLSKALKPPRDIERIFIRGDIFSSVVSRIQEMELEGMPLMLNKIETICNDPTFVISWIYLYTGDCKNQWQQGLPHTKGGHYKWIITQFS</sequence>